<dbReference type="RefSeq" id="WP_014202159.1">
    <property type="nucleotide sequence ID" value="NC_016599.1"/>
</dbReference>
<dbReference type="Gene3D" id="1.25.40.10">
    <property type="entry name" value="Tetratricopeptide repeat domain"/>
    <property type="match status" value="2"/>
</dbReference>
<dbReference type="InterPro" id="IPR011990">
    <property type="entry name" value="TPR-like_helical_dom_sf"/>
</dbReference>
<accession>G8R188</accession>
<dbReference type="EMBL" id="CP003156">
    <property type="protein sequence ID" value="AEV32803.1"/>
    <property type="molecule type" value="Genomic_DNA"/>
</dbReference>
<evidence type="ECO:0000256" key="3">
    <source>
        <dbReference type="PROSITE-ProRule" id="PRU00339"/>
    </source>
</evidence>
<dbReference type="SMART" id="SM00028">
    <property type="entry name" value="TPR"/>
    <property type="match status" value="3"/>
</dbReference>
<dbReference type="InterPro" id="IPR019734">
    <property type="entry name" value="TPR_rpt"/>
</dbReference>
<keyword evidence="1" id="KW-0677">Repeat</keyword>
<evidence type="ECO:0000256" key="1">
    <source>
        <dbReference type="ARBA" id="ARBA00022737"/>
    </source>
</evidence>
<organism evidence="4 5">
    <name type="scientific">Owenweeksia hongkongensis (strain DSM 17368 / CIP 108786 / JCM 12287 / NRRL B-23963 / UST20020801)</name>
    <dbReference type="NCBI Taxonomy" id="926562"/>
    <lineage>
        <taxon>Bacteria</taxon>
        <taxon>Pseudomonadati</taxon>
        <taxon>Bacteroidota</taxon>
        <taxon>Flavobacteriia</taxon>
        <taxon>Flavobacteriales</taxon>
        <taxon>Owenweeksiaceae</taxon>
        <taxon>Owenweeksia</taxon>
    </lineage>
</organism>
<sequence>MKGKLILGIVLLMVLFLGGSYCLREYKRAKWFAANDAMLWTGDYSEAIRNYSDLIWWNDNDPSLYYFRAEAYASLGMYYNAISDYNSALKLGIKDTLQTILRVGVAKMSKGDIESAYQEFLKLSSKSEGTADNEYWSANYHLGQIEYLKGNYRESINYYNIARGVQTTSSETYHRANAYYALGERDSAIDCYNRSIQSVKAKYILEYPNLIPAQCDTCGFPFGTQEYLLLIKRDLSKPKLADLIESVNLPD</sequence>
<protein>
    <submittedName>
        <fullName evidence="4">Tetratricopeptide repeat protein</fullName>
    </submittedName>
</protein>
<feature type="repeat" description="TPR" evidence="3">
    <location>
        <begin position="62"/>
        <end position="95"/>
    </location>
</feature>
<dbReference type="PANTHER" id="PTHR44858">
    <property type="entry name" value="TETRATRICOPEPTIDE REPEAT PROTEIN 6"/>
    <property type="match status" value="1"/>
</dbReference>
<dbReference type="AlphaFoldDB" id="G8R188"/>
<keyword evidence="5" id="KW-1185">Reference proteome</keyword>
<name>G8R188_OWEHD</name>
<evidence type="ECO:0000256" key="2">
    <source>
        <dbReference type="ARBA" id="ARBA00022803"/>
    </source>
</evidence>
<dbReference type="STRING" id="926562.Oweho_1823"/>
<reference evidence="4 5" key="1">
    <citation type="journal article" date="2012" name="Stand. Genomic Sci.">
        <title>Genome sequence of the orange-pigmented seawater bacterium Owenweeksia hongkongensis type strain (UST20020801(T)).</title>
        <authorList>
            <person name="Riedel T."/>
            <person name="Held B."/>
            <person name="Nolan M."/>
            <person name="Lucas S."/>
            <person name="Lapidus A."/>
            <person name="Tice H."/>
            <person name="Del Rio T.G."/>
            <person name="Cheng J.F."/>
            <person name="Han C."/>
            <person name="Tapia R."/>
            <person name="Goodwin L.A."/>
            <person name="Pitluck S."/>
            <person name="Liolios K."/>
            <person name="Mavromatis K."/>
            <person name="Pagani I."/>
            <person name="Ivanova N."/>
            <person name="Mikhailova N."/>
            <person name="Pati A."/>
            <person name="Chen A."/>
            <person name="Palaniappan K."/>
            <person name="Rohde M."/>
            <person name="Tindall B.J."/>
            <person name="Detter J.C."/>
            <person name="Goker M."/>
            <person name="Woyke T."/>
            <person name="Bristow J."/>
            <person name="Eisen J.A."/>
            <person name="Markowitz V."/>
            <person name="Hugenholtz P."/>
            <person name="Klenk H.P."/>
            <person name="Kyrpides N.C."/>
        </authorList>
    </citation>
    <scope>NUCLEOTIDE SEQUENCE</scope>
    <source>
        <strain evidence="5">DSM 17368 / JCM 12287 / NRRL B-23963</strain>
    </source>
</reference>
<dbReference type="SUPFAM" id="SSF48452">
    <property type="entry name" value="TPR-like"/>
    <property type="match status" value="1"/>
</dbReference>
<evidence type="ECO:0000313" key="4">
    <source>
        <dbReference type="EMBL" id="AEV32803.1"/>
    </source>
</evidence>
<gene>
    <name evidence="4" type="ordered locus">Oweho_1823</name>
</gene>
<dbReference type="OrthoDB" id="965869at2"/>
<dbReference type="Proteomes" id="UP000005631">
    <property type="component" value="Chromosome"/>
</dbReference>
<evidence type="ECO:0000313" key="5">
    <source>
        <dbReference type="Proteomes" id="UP000005631"/>
    </source>
</evidence>
<dbReference type="HOGENOM" id="CLU_1106292_0_0_10"/>
<dbReference type="PANTHER" id="PTHR44858:SF1">
    <property type="entry name" value="UDP-N-ACETYLGLUCOSAMINE--PEPTIDE N-ACETYLGLUCOSAMINYLTRANSFERASE SPINDLY-RELATED"/>
    <property type="match status" value="1"/>
</dbReference>
<keyword evidence="2 3" id="KW-0802">TPR repeat</keyword>
<dbReference type="PROSITE" id="PS50005">
    <property type="entry name" value="TPR"/>
    <property type="match status" value="1"/>
</dbReference>
<proteinExistence type="predicted"/>
<dbReference type="KEGG" id="oho:Oweho_1823"/>
<dbReference type="InterPro" id="IPR050498">
    <property type="entry name" value="Ycf3"/>
</dbReference>
<dbReference type="eggNOG" id="COG0457">
    <property type="taxonomic scope" value="Bacteria"/>
</dbReference>
<dbReference type="Pfam" id="PF13181">
    <property type="entry name" value="TPR_8"/>
    <property type="match status" value="2"/>
</dbReference>